<reference evidence="1 2" key="1">
    <citation type="submission" date="2022-11" db="EMBL/GenBank/DDBJ databases">
        <title>Spartinivicinus poritis sp. nov., isolated from scleractinian coral Porites lutea.</title>
        <authorList>
            <person name="Zhang G."/>
            <person name="Cai L."/>
            <person name="Wei Q."/>
        </authorList>
    </citation>
    <scope>NUCLEOTIDE SEQUENCE [LARGE SCALE GENOMIC DNA]</scope>
    <source>
        <strain evidence="1 2">A2-2</strain>
    </source>
</reference>
<dbReference type="EMBL" id="JAPMOU010000095">
    <property type="protein sequence ID" value="MDE1465869.1"/>
    <property type="molecule type" value="Genomic_DNA"/>
</dbReference>
<gene>
    <name evidence="1" type="ORF">ORQ98_28295</name>
</gene>
<evidence type="ECO:0000313" key="2">
    <source>
        <dbReference type="Proteomes" id="UP001528823"/>
    </source>
</evidence>
<keyword evidence="2" id="KW-1185">Reference proteome</keyword>
<proteinExistence type="predicted"/>
<dbReference type="Pfam" id="PF08856">
    <property type="entry name" value="DUF1826"/>
    <property type="match status" value="1"/>
</dbReference>
<dbReference type="InterPro" id="IPR014955">
    <property type="entry name" value="DUF1826"/>
</dbReference>
<dbReference type="Proteomes" id="UP001528823">
    <property type="component" value="Unassembled WGS sequence"/>
</dbReference>
<comment type="caution">
    <text evidence="1">The sequence shown here is derived from an EMBL/GenBank/DDBJ whole genome shotgun (WGS) entry which is preliminary data.</text>
</comment>
<evidence type="ECO:0000313" key="1">
    <source>
        <dbReference type="EMBL" id="MDE1465869.1"/>
    </source>
</evidence>
<accession>A0ABT5ULF8</accession>
<name>A0ABT5ULF8_9GAMM</name>
<dbReference type="RefSeq" id="WP_274692171.1">
    <property type="nucleotide sequence ID" value="NZ_JAPMOU010000095.1"/>
</dbReference>
<protein>
    <submittedName>
        <fullName evidence="1">DUF1826 domain-containing protein</fullName>
    </submittedName>
</protein>
<organism evidence="1 2">
    <name type="scientific">Spartinivicinus poritis</name>
    <dbReference type="NCBI Taxonomy" id="2994640"/>
    <lineage>
        <taxon>Bacteria</taxon>
        <taxon>Pseudomonadati</taxon>
        <taxon>Pseudomonadota</taxon>
        <taxon>Gammaproteobacteria</taxon>
        <taxon>Oceanospirillales</taxon>
        <taxon>Zooshikellaceae</taxon>
        <taxon>Spartinivicinus</taxon>
    </lineage>
</organism>
<sequence>MISINQLDDLSSAISEKMRRIATSKAPAGLTEIYQEEINLVIWQRELNVTVKKAVSDFLASNRTFQIAQSITPQSALSVVRQSLGNESQPALGENIAELVDMFCCLFDLKRAGLRLTVLDRAMCPKFHVDKVPCRLVSTYQGMSTEWLPHHAVDRTKLGIGSNGYSDEQSGLFQSKDDIHQLNTGDVALLKGELWEGNENAGLVHRSPALKKGESRLLLTLDFSD</sequence>